<dbReference type="Gene3D" id="3.30.70.20">
    <property type="match status" value="1"/>
</dbReference>
<dbReference type="PANTHER" id="PTHR43105:SF14">
    <property type="entry name" value="FORMATE DEHYDROGENASE H"/>
    <property type="match status" value="1"/>
</dbReference>
<evidence type="ECO:0000256" key="2">
    <source>
        <dbReference type="ARBA" id="ARBA00001966"/>
    </source>
</evidence>
<dbReference type="InterPro" id="IPR017900">
    <property type="entry name" value="4Fe4S_Fe_S_CS"/>
</dbReference>
<dbReference type="InterPro" id="IPR006657">
    <property type="entry name" value="MoPterin_dinucl-bd_dom"/>
</dbReference>
<dbReference type="GO" id="GO:0008863">
    <property type="term" value="F:formate dehydrogenase (NAD+) activity"/>
    <property type="evidence" value="ECO:0007669"/>
    <property type="project" value="InterPro"/>
</dbReference>
<evidence type="ECO:0000256" key="14">
    <source>
        <dbReference type="ARBA" id="ARBA00022982"/>
    </source>
</evidence>
<dbReference type="PROSITE" id="PS51839">
    <property type="entry name" value="4FE4S_HC3"/>
    <property type="match status" value="1"/>
</dbReference>
<evidence type="ECO:0000256" key="18">
    <source>
        <dbReference type="ARBA" id="ARBA00023027"/>
    </source>
</evidence>
<evidence type="ECO:0000256" key="9">
    <source>
        <dbReference type="ARBA" id="ARBA00022723"/>
    </source>
</evidence>
<dbReference type="InterPro" id="IPR050123">
    <property type="entry name" value="Prok_molybdopt-oxidoreductase"/>
</dbReference>
<dbReference type="Gene3D" id="3.40.50.740">
    <property type="match status" value="1"/>
</dbReference>
<keyword evidence="14" id="KW-0813">Transport</keyword>
<gene>
    <name evidence="29" type="ORF">ENV82_02760</name>
</gene>
<dbReference type="InterPro" id="IPR009010">
    <property type="entry name" value="Asp_de-COase-like_dom_sf"/>
</dbReference>
<proteinExistence type="inferred from homology"/>
<keyword evidence="15" id="KW-0560">Oxidoreductase</keyword>
<dbReference type="InterPro" id="IPR027467">
    <property type="entry name" value="MopterinOxRdtase_cofactor_BS"/>
</dbReference>
<dbReference type="GO" id="GO:0043546">
    <property type="term" value="F:molybdopterin cofactor binding"/>
    <property type="evidence" value="ECO:0007669"/>
    <property type="project" value="InterPro"/>
</dbReference>
<comment type="similarity">
    <text evidence="4">Belongs to the complex I 75 kDa subunit family.</text>
</comment>
<organism evidence="29">
    <name type="scientific">Caldisericum exile</name>
    <dbReference type="NCBI Taxonomy" id="693075"/>
    <lineage>
        <taxon>Bacteria</taxon>
        <taxon>Pseudomonadati</taxon>
        <taxon>Caldisericota/Cryosericota group</taxon>
        <taxon>Caldisericota</taxon>
        <taxon>Caldisericia</taxon>
        <taxon>Caldisericales</taxon>
        <taxon>Caldisericaceae</taxon>
        <taxon>Caldisericum</taxon>
    </lineage>
</organism>
<dbReference type="CDD" id="cd02753">
    <property type="entry name" value="MopB_Formate-Dh-H"/>
    <property type="match status" value="1"/>
</dbReference>
<dbReference type="GO" id="GO:0016020">
    <property type="term" value="C:membrane"/>
    <property type="evidence" value="ECO:0007669"/>
    <property type="project" value="UniProtKB-SubCell"/>
</dbReference>
<evidence type="ECO:0000256" key="23">
    <source>
        <dbReference type="ARBA" id="ARBA00055000"/>
    </source>
</evidence>
<dbReference type="GO" id="GO:0050140">
    <property type="term" value="F:nitrate reductase (cytochrome) activity"/>
    <property type="evidence" value="ECO:0007669"/>
    <property type="project" value="UniProtKB-EC"/>
</dbReference>
<dbReference type="GO" id="GO:0003954">
    <property type="term" value="F:NADH dehydrogenase activity"/>
    <property type="evidence" value="ECO:0007669"/>
    <property type="project" value="TreeGrafter"/>
</dbReference>
<dbReference type="PIRSF" id="PIRSF036643">
    <property type="entry name" value="FDH_alpha"/>
    <property type="match status" value="1"/>
</dbReference>
<feature type="domain" description="4Fe-4S His(Cys)3-ligated-type" evidence="28">
    <location>
        <begin position="81"/>
        <end position="120"/>
    </location>
</feature>
<dbReference type="Pfam" id="PF12838">
    <property type="entry name" value="Fer4_7"/>
    <property type="match status" value="1"/>
</dbReference>
<keyword evidence="18" id="KW-0520">NAD</keyword>
<dbReference type="InterPro" id="IPR017896">
    <property type="entry name" value="4Fe4S_Fe-S-bd"/>
</dbReference>
<comment type="cofactor">
    <cofactor evidence="2">
        <name>[4Fe-4S] cluster</name>
        <dbReference type="ChEBI" id="CHEBI:49883"/>
    </cofactor>
</comment>
<evidence type="ECO:0000256" key="22">
    <source>
        <dbReference type="ARBA" id="ARBA00052176"/>
    </source>
</evidence>
<dbReference type="GO" id="GO:0046872">
    <property type="term" value="F:metal ion binding"/>
    <property type="evidence" value="ECO:0007669"/>
    <property type="project" value="UniProtKB-KW"/>
</dbReference>
<evidence type="ECO:0000256" key="10">
    <source>
        <dbReference type="ARBA" id="ARBA00022729"/>
    </source>
</evidence>
<dbReference type="InterPro" id="IPR006478">
    <property type="entry name" value="Formate_DH_asu"/>
</dbReference>
<dbReference type="SUPFAM" id="SSF53706">
    <property type="entry name" value="Formate dehydrogenase/DMSO reductase, domains 1-3"/>
    <property type="match status" value="1"/>
</dbReference>
<keyword evidence="11" id="KW-0677">Repeat</keyword>
<dbReference type="EMBL" id="DTHV01000090">
    <property type="protein sequence ID" value="HGW60336.1"/>
    <property type="molecule type" value="Genomic_DNA"/>
</dbReference>
<dbReference type="PROSITE" id="PS51379">
    <property type="entry name" value="4FE4S_FER_2"/>
    <property type="match status" value="2"/>
</dbReference>
<feature type="domain" description="2Fe-2S ferredoxin-type" evidence="25">
    <location>
        <begin position="3"/>
        <end position="81"/>
    </location>
</feature>
<dbReference type="GO" id="GO:0015942">
    <property type="term" value="P:formate metabolic process"/>
    <property type="evidence" value="ECO:0007669"/>
    <property type="project" value="InterPro"/>
</dbReference>
<evidence type="ECO:0000256" key="11">
    <source>
        <dbReference type="ARBA" id="ARBA00022737"/>
    </source>
</evidence>
<accession>A0A7C4XSS6</accession>
<evidence type="ECO:0000256" key="7">
    <source>
        <dbReference type="ARBA" id="ARBA00022505"/>
    </source>
</evidence>
<dbReference type="PROSITE" id="PS51085">
    <property type="entry name" value="2FE2S_FER_2"/>
    <property type="match status" value="1"/>
</dbReference>
<evidence type="ECO:0000256" key="13">
    <source>
        <dbReference type="ARBA" id="ARBA00022967"/>
    </source>
</evidence>
<dbReference type="FunFam" id="2.40.40.20:FF:000005">
    <property type="entry name" value="Periplasmic nitrate reductase"/>
    <property type="match status" value="1"/>
</dbReference>
<evidence type="ECO:0000256" key="4">
    <source>
        <dbReference type="ARBA" id="ARBA00005404"/>
    </source>
</evidence>
<evidence type="ECO:0000256" key="19">
    <source>
        <dbReference type="ARBA" id="ARBA00023063"/>
    </source>
</evidence>
<dbReference type="FunFam" id="3.40.228.10:FF:000002">
    <property type="entry name" value="Formate dehydrogenase subunit alpha"/>
    <property type="match status" value="1"/>
</dbReference>
<dbReference type="SUPFAM" id="SSF54862">
    <property type="entry name" value="4Fe-4S ferredoxins"/>
    <property type="match status" value="1"/>
</dbReference>
<dbReference type="GO" id="GO:0042128">
    <property type="term" value="P:nitrate assimilation"/>
    <property type="evidence" value="ECO:0007669"/>
    <property type="project" value="UniProtKB-KW"/>
</dbReference>
<comment type="subcellular location">
    <subcellularLocation>
        <location evidence="3">Membrane</location>
    </subcellularLocation>
</comment>
<dbReference type="FunFam" id="3.10.20.740:FF:000004">
    <property type="entry name" value="NADH-quinone oxidoreductase"/>
    <property type="match status" value="1"/>
</dbReference>
<evidence type="ECO:0000256" key="17">
    <source>
        <dbReference type="ARBA" id="ARBA00023014"/>
    </source>
</evidence>
<comment type="similarity">
    <text evidence="5">In the C-terminal section; belongs to the prokaryotic molybdopterin-containing oxidoreductase family.</text>
</comment>
<keyword evidence="8" id="KW-0001">2Fe-2S</keyword>
<dbReference type="NCBIfam" id="TIGR01591">
    <property type="entry name" value="Fdh-alpha"/>
    <property type="match status" value="1"/>
</dbReference>
<keyword evidence="17" id="KW-0411">Iron-sulfur</keyword>
<dbReference type="Pfam" id="PF13510">
    <property type="entry name" value="Fer2_4"/>
    <property type="match status" value="1"/>
</dbReference>
<evidence type="ECO:0000256" key="5">
    <source>
        <dbReference type="ARBA" id="ARBA00007023"/>
    </source>
</evidence>
<keyword evidence="13" id="KW-1278">Translocase</keyword>
<dbReference type="FunFam" id="3.30.70.20:FF:000035">
    <property type="entry name" value="Iron hydrogenase 1"/>
    <property type="match status" value="1"/>
</dbReference>
<protein>
    <recommendedName>
        <fullName evidence="24">nitrate reductase (cytochrome)</fullName>
        <ecNumber evidence="24">1.9.6.1</ecNumber>
    </recommendedName>
</protein>
<dbReference type="SMART" id="SM00929">
    <property type="entry name" value="NADH-G_4Fe-4S_3"/>
    <property type="match status" value="1"/>
</dbReference>
<evidence type="ECO:0000256" key="8">
    <source>
        <dbReference type="ARBA" id="ARBA00022714"/>
    </source>
</evidence>
<evidence type="ECO:0000256" key="15">
    <source>
        <dbReference type="ARBA" id="ARBA00023002"/>
    </source>
</evidence>
<evidence type="ECO:0000256" key="20">
    <source>
        <dbReference type="ARBA" id="ARBA00023136"/>
    </source>
</evidence>
<reference evidence="29" key="1">
    <citation type="journal article" date="2020" name="mSystems">
        <title>Genome- and Community-Level Interaction Insights into Carbon Utilization and Element Cycling Functions of Hydrothermarchaeota in Hydrothermal Sediment.</title>
        <authorList>
            <person name="Zhou Z."/>
            <person name="Liu Y."/>
            <person name="Xu W."/>
            <person name="Pan J."/>
            <person name="Luo Z.H."/>
            <person name="Li M."/>
        </authorList>
    </citation>
    <scope>NUCLEOTIDE SEQUENCE [LARGE SCALE GENOMIC DNA]</scope>
    <source>
        <strain evidence="29">SpSt-794</strain>
    </source>
</reference>
<evidence type="ECO:0000256" key="1">
    <source>
        <dbReference type="ARBA" id="ARBA00001942"/>
    </source>
</evidence>
<evidence type="ECO:0000256" key="24">
    <source>
        <dbReference type="ARBA" id="ARBA00067026"/>
    </source>
</evidence>
<keyword evidence="9" id="KW-0479">Metal-binding</keyword>
<dbReference type="InterPro" id="IPR041924">
    <property type="entry name" value="Formate_Dh-H_N"/>
</dbReference>
<evidence type="ECO:0000256" key="6">
    <source>
        <dbReference type="ARBA" id="ARBA00022485"/>
    </source>
</evidence>
<dbReference type="CDD" id="cd00207">
    <property type="entry name" value="fer2"/>
    <property type="match status" value="1"/>
</dbReference>
<dbReference type="PROSITE" id="PS51669">
    <property type="entry name" value="4FE4S_MOW_BIS_MGD"/>
    <property type="match status" value="1"/>
</dbReference>
<dbReference type="PROSITE" id="PS00198">
    <property type="entry name" value="4FE4S_FER_1"/>
    <property type="match status" value="1"/>
</dbReference>
<dbReference type="InterPro" id="IPR019574">
    <property type="entry name" value="NADH_UbQ_OxRdtase_Gsu_4Fe4S-bd"/>
</dbReference>
<comment type="catalytic activity">
    <reaction evidence="22">
        <text>2 Fe(II)-[cytochrome] + nitrate + 2 H(+) = 2 Fe(III)-[cytochrome] + nitrite + H2O</text>
        <dbReference type="Rhea" id="RHEA:12909"/>
        <dbReference type="Rhea" id="RHEA-COMP:11777"/>
        <dbReference type="Rhea" id="RHEA-COMP:11778"/>
        <dbReference type="ChEBI" id="CHEBI:15377"/>
        <dbReference type="ChEBI" id="CHEBI:15378"/>
        <dbReference type="ChEBI" id="CHEBI:16301"/>
        <dbReference type="ChEBI" id="CHEBI:17632"/>
        <dbReference type="ChEBI" id="CHEBI:29033"/>
        <dbReference type="ChEBI" id="CHEBI:29034"/>
        <dbReference type="EC" id="1.9.6.1"/>
    </reaction>
</comment>
<keyword evidence="20" id="KW-0472">Membrane</keyword>
<dbReference type="SUPFAM" id="SSF54292">
    <property type="entry name" value="2Fe-2S ferredoxin-like"/>
    <property type="match status" value="1"/>
</dbReference>
<dbReference type="EC" id="1.9.6.1" evidence="24"/>
<evidence type="ECO:0000256" key="16">
    <source>
        <dbReference type="ARBA" id="ARBA00023004"/>
    </source>
</evidence>
<dbReference type="Pfam" id="PF00384">
    <property type="entry name" value="Molybdopterin"/>
    <property type="match status" value="1"/>
</dbReference>
<comment type="function">
    <text evidence="23">Catalytic subunit of the periplasmic nitrate reductase complex NapAB. Receives electrons from NapB and catalyzes the reduction of nitrate to nitrite.</text>
</comment>
<evidence type="ECO:0000256" key="21">
    <source>
        <dbReference type="ARBA" id="ARBA00034078"/>
    </source>
</evidence>
<dbReference type="InterPro" id="IPR006656">
    <property type="entry name" value="Mopterin_OxRdtase"/>
</dbReference>
<dbReference type="Pfam" id="PF04879">
    <property type="entry name" value="Molybdop_Fe4S4"/>
    <property type="match status" value="1"/>
</dbReference>
<evidence type="ECO:0000259" key="25">
    <source>
        <dbReference type="PROSITE" id="PS51085"/>
    </source>
</evidence>
<dbReference type="SMART" id="SM00926">
    <property type="entry name" value="Molybdop_Fe4S4"/>
    <property type="match status" value="1"/>
</dbReference>
<dbReference type="GO" id="GO:0051537">
    <property type="term" value="F:2 iron, 2 sulfur cluster binding"/>
    <property type="evidence" value="ECO:0007669"/>
    <property type="project" value="UniProtKB-KW"/>
</dbReference>
<dbReference type="Gene3D" id="2.40.40.20">
    <property type="match status" value="1"/>
</dbReference>
<comment type="cofactor">
    <cofactor evidence="1">
        <name>Mo-bis(molybdopterin guanine dinucleotide)</name>
        <dbReference type="ChEBI" id="CHEBI:60539"/>
    </cofactor>
</comment>
<dbReference type="InterPro" id="IPR006963">
    <property type="entry name" value="Mopterin_OxRdtase_4Fe-4S_dom"/>
</dbReference>
<feature type="domain" description="4Fe-4S ferredoxin-type" evidence="26">
    <location>
        <begin position="145"/>
        <end position="174"/>
    </location>
</feature>
<dbReference type="Gene3D" id="3.10.20.740">
    <property type="match status" value="1"/>
</dbReference>
<comment type="cofactor">
    <cofactor evidence="21">
        <name>[2Fe-2S] cluster</name>
        <dbReference type="ChEBI" id="CHEBI:190135"/>
    </cofactor>
</comment>
<dbReference type="GO" id="GO:0051539">
    <property type="term" value="F:4 iron, 4 sulfur cluster binding"/>
    <property type="evidence" value="ECO:0007669"/>
    <property type="project" value="UniProtKB-KW"/>
</dbReference>
<name>A0A7C4XSS6_9BACT</name>
<keyword evidence="14" id="KW-0249">Electron transport</keyword>
<keyword evidence="6" id="KW-0004">4Fe-4S</keyword>
<comment type="caution">
    <text evidence="29">The sequence shown here is derived from an EMBL/GenBank/DDBJ whole genome shotgun (WGS) entry which is preliminary data.</text>
</comment>
<keyword evidence="16" id="KW-0408">Iron</keyword>
<dbReference type="GO" id="GO:0022904">
    <property type="term" value="P:respiratory electron transport chain"/>
    <property type="evidence" value="ECO:0007669"/>
    <property type="project" value="TreeGrafter"/>
</dbReference>
<feature type="domain" description="4Fe-4S Mo/W bis-MGD-type" evidence="27">
    <location>
        <begin position="226"/>
        <end position="282"/>
    </location>
</feature>
<dbReference type="Pfam" id="PF10588">
    <property type="entry name" value="NADH-G_4Fe-4S_3"/>
    <property type="match status" value="1"/>
</dbReference>
<dbReference type="InterPro" id="IPR001041">
    <property type="entry name" value="2Fe-2S_ferredoxin-type"/>
</dbReference>
<keyword evidence="12" id="KW-0574">Periplasm</keyword>
<keyword evidence="19" id="KW-0534">Nitrate assimilation</keyword>
<dbReference type="Gene3D" id="2.20.25.90">
    <property type="entry name" value="ADC-like domains"/>
    <property type="match status" value="1"/>
</dbReference>
<evidence type="ECO:0000259" key="28">
    <source>
        <dbReference type="PROSITE" id="PS51839"/>
    </source>
</evidence>
<dbReference type="PANTHER" id="PTHR43105">
    <property type="entry name" value="RESPIRATORY NITRATE REDUCTASE"/>
    <property type="match status" value="1"/>
</dbReference>
<evidence type="ECO:0000313" key="29">
    <source>
        <dbReference type="EMBL" id="HGW60336.1"/>
    </source>
</evidence>
<dbReference type="PROSITE" id="PS00551">
    <property type="entry name" value="MOLYBDOPTERIN_PROK_1"/>
    <property type="match status" value="1"/>
</dbReference>
<dbReference type="AlphaFoldDB" id="A0A7C4XSS6"/>
<dbReference type="Pfam" id="PF01568">
    <property type="entry name" value="Molydop_binding"/>
    <property type="match status" value="1"/>
</dbReference>
<dbReference type="CDD" id="cd02790">
    <property type="entry name" value="MopB_CT_Formate-Dh_H"/>
    <property type="match status" value="1"/>
</dbReference>
<evidence type="ECO:0000256" key="12">
    <source>
        <dbReference type="ARBA" id="ARBA00022764"/>
    </source>
</evidence>
<dbReference type="SUPFAM" id="SSF50692">
    <property type="entry name" value="ADC-like"/>
    <property type="match status" value="1"/>
</dbReference>
<evidence type="ECO:0000259" key="26">
    <source>
        <dbReference type="PROSITE" id="PS51379"/>
    </source>
</evidence>
<evidence type="ECO:0000256" key="3">
    <source>
        <dbReference type="ARBA" id="ARBA00004370"/>
    </source>
</evidence>
<feature type="domain" description="4Fe-4S ferredoxin-type" evidence="26">
    <location>
        <begin position="188"/>
        <end position="217"/>
    </location>
</feature>
<dbReference type="InterPro" id="IPR041925">
    <property type="entry name" value="CT_Formate-Dh_H"/>
</dbReference>
<evidence type="ECO:0000259" key="27">
    <source>
        <dbReference type="PROSITE" id="PS51669"/>
    </source>
</evidence>
<sequence length="906" mass="100872">MSDLVNVKIDGKPYQFEKGTTILKACKSIGIEIPTLCYLEGIAEEGSCGVCVVEVKGSRTLQRSCITEVTEGMEITTNSDLIYEARKTNLELALAHHPLDCMTCDKDGDCILQDLAYQFGIKKSEFLDEKEAFVYPKETPWDSNLFIQFDPQKCILCRRCVDACENQAIVEAIGIAMRGYKSTVSTPFNLPLEQTDCQFCGACVQACPTGALIEKPRIGKGKVKDLEKTDTVCAYCGTGCDITLYKDKNNNLVMARGLDKEPNKGRLCVKGRYGYEYVNSSERLTKPLIKENGVFREATWEEALDYTAKRLLEIKEKYGPDAIGVLGSARCTNEDNYVVQKFARAVIGTNNIDHCARLCHSSTVAGLGKALGAGAATNPIDDVKSADVMFVIGSNMTETHPVIAQFIKENKKKKGAKLIVCDPRYTDLAKYADIFIQHYPGTDVALLNGMMKVIIDRGLIDKEFIEAHTEGFENLLKVLESGKYDLDNVSKITGVDRKLIEEAAIAYAQGPNSMIFYTMGITQHHVGVDNVLSIANLALITGHIGKEGNGIDPLRGQANVQGACDVGALPDVYTGYQKVTDENVRKKFEEFWGVKLPENIGYTVSQFGELALEGKLKAVYAMGENPLVTEADVRHVKEGFEKLEFLAVQDIFLSETAQIADVVFPAKAAYEKYGTFTNTERRVQLLRPARSPAPTVKDDWEIVCEVTTRLGYPMKYKDAEDIWNEIREVTPTFKGITYERLEEHSIQWPCPEENHPGTRILHYGGNFKRPNGKALITGIEFEPPFETVDSEYPFILTTGRILFQYHSRNETRRVKVLESFVPENFVEINPEDAQNLDINDGDKVKVKTRRGEIVVKVKVSTKPKKGVVFTTFHFSEANANILTINALDPVAKIPEYKACACVIEKI</sequence>
<dbReference type="Gene3D" id="3.40.228.10">
    <property type="entry name" value="Dimethylsulfoxide Reductase, domain 2"/>
    <property type="match status" value="1"/>
</dbReference>
<keyword evidence="10" id="KW-0732">Signal</keyword>
<keyword evidence="7" id="KW-0500">Molybdenum</keyword>
<dbReference type="InterPro" id="IPR036010">
    <property type="entry name" value="2Fe-2S_ferredoxin-like_sf"/>
</dbReference>